<proteinExistence type="predicted"/>
<dbReference type="HOGENOM" id="CLU_1061891_0_0_1"/>
<evidence type="ECO:0000313" key="1">
    <source>
        <dbReference type="EMBL" id="EWY99434.1"/>
    </source>
</evidence>
<gene>
    <name evidence="1" type="ORF">FOYG_03479</name>
</gene>
<reference evidence="1 2" key="1">
    <citation type="submission" date="2011-06" db="EMBL/GenBank/DDBJ databases">
        <title>The Genome Sequence of Fusarium oxysporum FOSC 3-a.</title>
        <authorList>
            <consortium name="The Broad Institute Genome Sequencing Platform"/>
            <person name="Ma L.-J."/>
            <person name="Gale L.R."/>
            <person name="Schwartz D.C."/>
            <person name="Zhou S."/>
            <person name="Corby-Kistler H."/>
            <person name="Young S.K."/>
            <person name="Zeng Q."/>
            <person name="Gargeya S."/>
            <person name="Fitzgerald M."/>
            <person name="Haas B."/>
            <person name="Abouelleil A."/>
            <person name="Alvarado L."/>
            <person name="Arachchi H.M."/>
            <person name="Berlin A."/>
            <person name="Brown A."/>
            <person name="Chapman S.B."/>
            <person name="Chen Z."/>
            <person name="Dunbar C."/>
            <person name="Freedman E."/>
            <person name="Gearin G."/>
            <person name="Gellesch M."/>
            <person name="Goldberg J."/>
            <person name="Griggs A."/>
            <person name="Gujja S."/>
            <person name="Heiman D."/>
            <person name="Howarth C."/>
            <person name="Larson L."/>
            <person name="Lui A."/>
            <person name="MacDonald P.J.P."/>
            <person name="Mehta T."/>
            <person name="Montmayeur A."/>
            <person name="Murphy C."/>
            <person name="Neiman D."/>
            <person name="Pearson M."/>
            <person name="Priest M."/>
            <person name="Roberts A."/>
            <person name="Saif S."/>
            <person name="Shea T."/>
            <person name="Shenoy N."/>
            <person name="Sisk P."/>
            <person name="Stolte C."/>
            <person name="Sykes S."/>
            <person name="Wortman J."/>
            <person name="Nusbaum C."/>
            <person name="Birren B."/>
        </authorList>
    </citation>
    <scope>NUCLEOTIDE SEQUENCE [LARGE SCALE GENOMIC DNA]</scope>
    <source>
        <strain evidence="2">FOSC 3-a</strain>
    </source>
</reference>
<protein>
    <submittedName>
        <fullName evidence="1">Uncharacterized protein</fullName>
    </submittedName>
</protein>
<sequence>MTYCAQSLSLSESSIRLFYITMTIDFVLDEIDPNVSGIWMEGLISLWFEKGLSFDQFDTLYRVGVLTEALDTHFIQSLMPSDDEFLQQMPSIINSLEFWEEIPAWHEVCLLKRLFQSSTDQHVFARSFEPLLKRNLIIITQILPADAARRPKHDPPVHDDGKLIRLDQEPLWYRERFSAYSQRHLDGEARRLRTSEISLRYIFARKLKTITHFCSDPLLDFVEEHVASSVEFGHEETTPGGQCIYPSEWLDVINSWVMRLNQKGNISASSLNCNWVACLDEMS</sequence>
<dbReference type="OrthoDB" id="4975916at2759"/>
<accession>W9J3R1</accession>
<dbReference type="AlphaFoldDB" id="W9J3R1"/>
<name>W9J3R1_FUSOX</name>
<evidence type="ECO:0000313" key="2">
    <source>
        <dbReference type="Proteomes" id="UP000030753"/>
    </source>
</evidence>
<dbReference type="EMBL" id="JH717840">
    <property type="protein sequence ID" value="EWY99434.1"/>
    <property type="molecule type" value="Genomic_DNA"/>
</dbReference>
<organism evidence="1 2">
    <name type="scientific">Fusarium oxysporum NRRL 32931</name>
    <dbReference type="NCBI Taxonomy" id="660029"/>
    <lineage>
        <taxon>Eukaryota</taxon>
        <taxon>Fungi</taxon>
        <taxon>Dikarya</taxon>
        <taxon>Ascomycota</taxon>
        <taxon>Pezizomycotina</taxon>
        <taxon>Sordariomycetes</taxon>
        <taxon>Hypocreomycetidae</taxon>
        <taxon>Hypocreales</taxon>
        <taxon>Nectriaceae</taxon>
        <taxon>Fusarium</taxon>
        <taxon>Fusarium oxysporum species complex</taxon>
    </lineage>
</organism>
<dbReference type="Proteomes" id="UP000030753">
    <property type="component" value="Unassembled WGS sequence"/>
</dbReference>